<dbReference type="SUPFAM" id="SSF48452">
    <property type="entry name" value="TPR-like"/>
    <property type="match status" value="1"/>
</dbReference>
<evidence type="ECO:0000313" key="5">
    <source>
        <dbReference type="EMBL" id="CUH48781.1"/>
    </source>
</evidence>
<reference evidence="5 6" key="1">
    <citation type="submission" date="2015-09" db="EMBL/GenBank/DDBJ databases">
        <authorList>
            <consortium name="Swine Surveillance"/>
        </authorList>
    </citation>
    <scope>NUCLEOTIDE SEQUENCE [LARGE SCALE GENOMIC DNA]</scope>
    <source>
        <strain evidence="5 6">CECT 4292</strain>
    </source>
</reference>
<dbReference type="PROSITE" id="PS50125">
    <property type="entry name" value="GUANYLATE_CYCLASE_2"/>
    <property type="match status" value="1"/>
</dbReference>
<dbReference type="InterPro" id="IPR013105">
    <property type="entry name" value="TPR_2"/>
</dbReference>
<dbReference type="Gene3D" id="3.30.70.1230">
    <property type="entry name" value="Nucleotide cyclase"/>
    <property type="match status" value="1"/>
</dbReference>
<dbReference type="Proteomes" id="UP000050783">
    <property type="component" value="Unassembled WGS sequence"/>
</dbReference>
<dbReference type="RefSeq" id="WP_082637129.1">
    <property type="nucleotide sequence ID" value="NZ_CYPU01000044.1"/>
</dbReference>
<dbReference type="InterPro" id="IPR001054">
    <property type="entry name" value="A/G_cyclase"/>
</dbReference>
<dbReference type="PROSITE" id="PS50005">
    <property type="entry name" value="TPR"/>
    <property type="match status" value="1"/>
</dbReference>
<evidence type="ECO:0000256" key="2">
    <source>
        <dbReference type="ARBA" id="ARBA00022803"/>
    </source>
</evidence>
<dbReference type="Pfam" id="PF07719">
    <property type="entry name" value="TPR_2"/>
    <property type="match status" value="1"/>
</dbReference>
<keyword evidence="5" id="KW-0449">Lipoprotein</keyword>
<dbReference type="CDD" id="cd07302">
    <property type="entry name" value="CHD"/>
    <property type="match status" value="1"/>
</dbReference>
<sequence>MEIDGYEHRLTTILSADVVGYSSLMSRDESGTLTALQDLRRTEIDPRIQRHNGRIVKLMGDGSLVEFASVIDAVRFAVDVQYAVAAAQTGNADDKRIQFRIGINVGDVIVAGDDIYGDGVNVAARIEGLADPGGICIARTAFDQVNDKLDLTFTPMGPQEVKNISAPVEVYRVELDERSQALAMDTPQKITKPVVEAPPRNVKRWVLAAGIVVLTVAVTLNFLRLESSEPPVIAVLPFEDFSSAEHKGFLSDAVSGGIITSLARYPQMKVISRRSSFKFRDSDLGISEIADQLGANFILEGTQQYDGARLQISAHLIDGETEAHIWADDVDVPLEDLLKTNNVISLNVAESVGNKVIETEVARMTKDDVSALMIANAAQSRIMRNFSRESLLKNIEEQEQSLKDYPDSAWGHLGQALSLRIGLRYGWIEGDEEEIRKRMLDLARRGVELDPNNFMAYHALGRALTMNNDPDAAANAFRRAIELNPSSSFARTTLAQTLGFIGETEEALEVIAEAELVDPFYGHDIHWEKARIQWQVGDCDKALKTFQSSHSMPIAANKMLAAIHHCLGNDEEAKQAMTVYIAENPDWTVSREQDVNVGLWIAPGILDRWLGAMESSGMPL</sequence>
<dbReference type="PANTHER" id="PTHR43081">
    <property type="entry name" value="ADENYLATE CYCLASE, TERMINAL-DIFFERENTIATION SPECIFIC-RELATED"/>
    <property type="match status" value="1"/>
</dbReference>
<accession>A0A0P1EG60</accession>
<evidence type="ECO:0000256" key="1">
    <source>
        <dbReference type="ARBA" id="ARBA00022737"/>
    </source>
</evidence>
<dbReference type="SUPFAM" id="SSF55073">
    <property type="entry name" value="Nucleotide cyclase"/>
    <property type="match status" value="1"/>
</dbReference>
<dbReference type="EMBL" id="CYPU01000044">
    <property type="protein sequence ID" value="CUH48781.1"/>
    <property type="molecule type" value="Genomic_DNA"/>
</dbReference>
<dbReference type="SMART" id="SM00028">
    <property type="entry name" value="TPR"/>
    <property type="match status" value="2"/>
</dbReference>
<dbReference type="GO" id="GO:0004016">
    <property type="term" value="F:adenylate cyclase activity"/>
    <property type="evidence" value="ECO:0007669"/>
    <property type="project" value="UniProtKB-ARBA"/>
</dbReference>
<dbReference type="Pfam" id="PF00211">
    <property type="entry name" value="Guanylate_cyc"/>
    <property type="match status" value="1"/>
</dbReference>
<dbReference type="InterPro" id="IPR011990">
    <property type="entry name" value="TPR-like_helical_dom_sf"/>
</dbReference>
<organism evidence="5 6">
    <name type="scientific">Ruegeria atlantica</name>
    <dbReference type="NCBI Taxonomy" id="81569"/>
    <lineage>
        <taxon>Bacteria</taxon>
        <taxon>Pseudomonadati</taxon>
        <taxon>Pseudomonadota</taxon>
        <taxon>Alphaproteobacteria</taxon>
        <taxon>Rhodobacterales</taxon>
        <taxon>Roseobacteraceae</taxon>
        <taxon>Ruegeria</taxon>
    </lineage>
</organism>
<protein>
    <submittedName>
        <fullName evidence="5">Putative PEP-CTERM system TPR-repeat lipoprotein</fullName>
    </submittedName>
</protein>
<dbReference type="GO" id="GO:0006171">
    <property type="term" value="P:cAMP biosynthetic process"/>
    <property type="evidence" value="ECO:0007669"/>
    <property type="project" value="TreeGrafter"/>
</dbReference>
<feature type="repeat" description="TPR" evidence="3">
    <location>
        <begin position="454"/>
        <end position="487"/>
    </location>
</feature>
<proteinExistence type="predicted"/>
<evidence type="ECO:0000256" key="3">
    <source>
        <dbReference type="PROSITE-ProRule" id="PRU00339"/>
    </source>
</evidence>
<dbReference type="PANTHER" id="PTHR43081:SF19">
    <property type="entry name" value="PH-SENSITIVE ADENYLATE CYCLASE RV1264"/>
    <property type="match status" value="1"/>
</dbReference>
<name>A0A0P1EG60_9RHOB</name>
<dbReference type="InterPro" id="IPR029787">
    <property type="entry name" value="Nucleotide_cyclase"/>
</dbReference>
<keyword evidence="2 3" id="KW-0802">TPR repeat</keyword>
<dbReference type="Gene3D" id="1.25.40.10">
    <property type="entry name" value="Tetratricopeptide repeat domain"/>
    <property type="match status" value="1"/>
</dbReference>
<gene>
    <name evidence="5" type="ORF">RUA4292_02970</name>
</gene>
<dbReference type="GO" id="GO:0035556">
    <property type="term" value="P:intracellular signal transduction"/>
    <property type="evidence" value="ECO:0007669"/>
    <property type="project" value="InterPro"/>
</dbReference>
<feature type="domain" description="Guanylate cyclase" evidence="4">
    <location>
        <begin position="12"/>
        <end position="127"/>
    </location>
</feature>
<evidence type="ECO:0000259" key="4">
    <source>
        <dbReference type="PROSITE" id="PS50125"/>
    </source>
</evidence>
<keyword evidence="1" id="KW-0677">Repeat</keyword>
<dbReference type="GeneID" id="55494152"/>
<evidence type="ECO:0000313" key="6">
    <source>
        <dbReference type="Proteomes" id="UP000050783"/>
    </source>
</evidence>
<dbReference type="InterPro" id="IPR050697">
    <property type="entry name" value="Adenylyl/Guanylyl_Cyclase_3/4"/>
</dbReference>
<dbReference type="AlphaFoldDB" id="A0A0P1EG60"/>
<dbReference type="InterPro" id="IPR019734">
    <property type="entry name" value="TPR_rpt"/>
</dbReference>